<feature type="region of interest" description="Disordered" evidence="1">
    <location>
        <begin position="284"/>
        <end position="304"/>
    </location>
</feature>
<protein>
    <submittedName>
        <fullName evidence="2">Uncharacterized protein</fullName>
    </submittedName>
</protein>
<comment type="caution">
    <text evidence="2">The sequence shown here is derived from an EMBL/GenBank/DDBJ whole genome shotgun (WGS) entry which is preliminary data.</text>
</comment>
<dbReference type="EMBL" id="MVBN01000010">
    <property type="protein sequence ID" value="OOK66168.1"/>
    <property type="molecule type" value="Genomic_DNA"/>
</dbReference>
<feature type="compositionally biased region" description="Polar residues" evidence="1">
    <location>
        <begin position="288"/>
        <end position="304"/>
    </location>
</feature>
<evidence type="ECO:0000313" key="2">
    <source>
        <dbReference type="EMBL" id="OOK66168.1"/>
    </source>
</evidence>
<name>A0A1V3WHC0_MYCKA</name>
<accession>A0A1V3WHC0</accession>
<sequence length="304" mass="33892">MRWHPPSDDFIASIVGQGNPSLGADWTKLVQGKDLKNGVPSTKTYEPLDRRFSSASSPRPTSPAVTARAGIRSMRRWVKRVSRMRSSCGRCATPGPPRQHVLRRRRLPRLDTGERLLKLVGAASVADEVRSIRLNLRRVTAHKDDKKVLKAAVDNPESSGLKPWREVLPPHDDVATGNFAHPSSPDCTRWRSARAGRRLRRPRRVLQTDVSDRGSDRLDRSRVRRSPATTRAAGHQPADQLRWWQDSLDAGAVACRMWVPVGKFPQETQDLLTANGYAGTKVNRVRSSETTSARPAWSRTTAPG</sequence>
<evidence type="ECO:0000256" key="1">
    <source>
        <dbReference type="SAM" id="MobiDB-lite"/>
    </source>
</evidence>
<feature type="region of interest" description="Disordered" evidence="1">
    <location>
        <begin position="38"/>
        <end position="69"/>
    </location>
</feature>
<gene>
    <name evidence="2" type="ORF">BZL29_7686</name>
</gene>
<evidence type="ECO:0000313" key="3">
    <source>
        <dbReference type="Proteomes" id="UP000188532"/>
    </source>
</evidence>
<proteinExistence type="predicted"/>
<dbReference type="AlphaFoldDB" id="A0A1V3WHC0"/>
<feature type="region of interest" description="Disordered" evidence="1">
    <location>
        <begin position="198"/>
        <end position="237"/>
    </location>
</feature>
<feature type="compositionally biased region" description="Low complexity" evidence="1">
    <location>
        <begin position="53"/>
        <end position="67"/>
    </location>
</feature>
<reference evidence="2 3" key="1">
    <citation type="submission" date="2017-02" db="EMBL/GenBank/DDBJ databases">
        <title>Complete genome sequences of Mycobacterium kansasii strains isolated from rhesus macaques.</title>
        <authorList>
            <person name="Panda A."/>
            <person name="Nagaraj S."/>
            <person name="Zhao X."/>
            <person name="Tettelin H."/>
            <person name="Detolla L.J."/>
        </authorList>
    </citation>
    <scope>NUCLEOTIDE SEQUENCE [LARGE SCALE GENOMIC DNA]</scope>
    <source>
        <strain evidence="2 3">11-3469</strain>
    </source>
</reference>
<dbReference type="Proteomes" id="UP000188532">
    <property type="component" value="Unassembled WGS sequence"/>
</dbReference>
<feature type="compositionally biased region" description="Basic and acidic residues" evidence="1">
    <location>
        <begin position="210"/>
        <end position="221"/>
    </location>
</feature>
<organism evidence="2 3">
    <name type="scientific">Mycobacterium kansasii</name>
    <dbReference type="NCBI Taxonomy" id="1768"/>
    <lineage>
        <taxon>Bacteria</taxon>
        <taxon>Bacillati</taxon>
        <taxon>Actinomycetota</taxon>
        <taxon>Actinomycetes</taxon>
        <taxon>Mycobacteriales</taxon>
        <taxon>Mycobacteriaceae</taxon>
        <taxon>Mycobacterium</taxon>
    </lineage>
</organism>